<dbReference type="GO" id="GO:0051539">
    <property type="term" value="F:4 iron, 4 sulfur cluster binding"/>
    <property type="evidence" value="ECO:0007669"/>
    <property type="project" value="TreeGrafter"/>
</dbReference>
<dbReference type="InterPro" id="IPR042243">
    <property type="entry name" value="HypD_1"/>
</dbReference>
<evidence type="ECO:0000313" key="5">
    <source>
        <dbReference type="Proteomes" id="UP000049855"/>
    </source>
</evidence>
<name>A0A0U1KSZ0_9FIRM</name>
<evidence type="ECO:0000256" key="2">
    <source>
        <dbReference type="ARBA" id="ARBA00022723"/>
    </source>
</evidence>
<evidence type="ECO:0000313" key="4">
    <source>
        <dbReference type="EMBL" id="CQR70375.1"/>
    </source>
</evidence>
<keyword evidence="5" id="KW-1185">Reference proteome</keyword>
<dbReference type="InterPro" id="IPR002780">
    <property type="entry name" value="Hyd_form_HypD"/>
</dbReference>
<dbReference type="Gene3D" id="3.40.50.11750">
    <property type="entry name" value="HypD, alpha/beta domain 1"/>
    <property type="match status" value="2"/>
</dbReference>
<evidence type="ECO:0000256" key="3">
    <source>
        <dbReference type="ARBA" id="ARBA00023004"/>
    </source>
</evidence>
<dbReference type="Proteomes" id="UP000049855">
    <property type="component" value="Unassembled WGS sequence"/>
</dbReference>
<dbReference type="Pfam" id="PF01924">
    <property type="entry name" value="HypD"/>
    <property type="match status" value="1"/>
</dbReference>
<accession>A0A0U1KSZ0</accession>
<dbReference type="GO" id="GO:0005506">
    <property type="term" value="F:iron ion binding"/>
    <property type="evidence" value="ECO:0007669"/>
    <property type="project" value="TreeGrafter"/>
</dbReference>
<dbReference type="NCBIfam" id="TIGR00075">
    <property type="entry name" value="hypD"/>
    <property type="match status" value="1"/>
</dbReference>
<dbReference type="RefSeq" id="WP_021169113.1">
    <property type="nucleotide sequence ID" value="NZ_CTRP01000003.1"/>
</dbReference>
<sequence length="365" mass="39543">MRLTAEETARAADFFTQAIARLARRPLRLMEVCGTHTVSIFRNGIRQLLPPTVELVSGPGCPVCVTPNEYLDTAIAYSGREDTILATFGDMLKVPGSQSTLMAEKTQGADIRIVYSPLESLTMARENPEKAVIFLAVGFETTAPTAAATILQAEQQGLDNFFVLSAHKLVPPALRTILDAPDIRVDGFLLPGHTAAISGFAPYQFVAGEYQVPAVITGFEALDILQAIYMLLTQIAAGKAELANQYRRVVKPAGNEAAWNILRQVYQPANAIWRGFGEIADSGLALRPEYSAFDARLRLPLAAVVTKEPAGCRCGEVLCGRIRPEDCSHFGCSCTPEHPVGACMVSVEGACAAWYKYGQGRWNYA</sequence>
<comment type="similarity">
    <text evidence="1">Belongs to the HypD family.</text>
</comment>
<dbReference type="GO" id="GO:0070025">
    <property type="term" value="F:carbon monoxide binding"/>
    <property type="evidence" value="ECO:0007669"/>
    <property type="project" value="TreeGrafter"/>
</dbReference>
<dbReference type="PIRSF" id="PIRSF005622">
    <property type="entry name" value="Hydrgn_mat_hypD"/>
    <property type="match status" value="1"/>
</dbReference>
<dbReference type="PANTHER" id="PTHR30149:SF0">
    <property type="entry name" value="HYDROGENASE MATURATION FACTOR HYPD"/>
    <property type="match status" value="1"/>
</dbReference>
<keyword evidence="2" id="KW-0479">Metal-binding</keyword>
<keyword evidence="3" id="KW-0408">Iron</keyword>
<dbReference type="EMBL" id="CTRP01000003">
    <property type="protein sequence ID" value="CQR70375.1"/>
    <property type="molecule type" value="Genomic_DNA"/>
</dbReference>
<organism evidence="4 5">
    <name type="scientific">Sporomusa ovata</name>
    <dbReference type="NCBI Taxonomy" id="2378"/>
    <lineage>
        <taxon>Bacteria</taxon>
        <taxon>Bacillati</taxon>
        <taxon>Bacillota</taxon>
        <taxon>Negativicutes</taxon>
        <taxon>Selenomonadales</taxon>
        <taxon>Sporomusaceae</taxon>
        <taxon>Sporomusa</taxon>
    </lineage>
</organism>
<proteinExistence type="inferred from homology"/>
<dbReference type="InterPro" id="IPR042244">
    <property type="entry name" value="HypD_2_sf"/>
</dbReference>
<evidence type="ECO:0000256" key="1">
    <source>
        <dbReference type="ARBA" id="ARBA00007888"/>
    </source>
</evidence>
<dbReference type="GO" id="GO:0051604">
    <property type="term" value="P:protein maturation"/>
    <property type="evidence" value="ECO:0007669"/>
    <property type="project" value="TreeGrafter"/>
</dbReference>
<gene>
    <name evidence="4" type="ORF">SpAn4DRAFT_1344</name>
</gene>
<protein>
    <submittedName>
        <fullName evidence="4">[NiFe] hydrogenase metallocenter assembly protein HypD</fullName>
    </submittedName>
</protein>
<dbReference type="AlphaFoldDB" id="A0A0U1KSZ0"/>
<dbReference type="PANTHER" id="PTHR30149">
    <property type="entry name" value="HYDROGENASE PROTEIN ASSEMBLY PROTEIN HYPD"/>
    <property type="match status" value="1"/>
</dbReference>
<dbReference type="Gene3D" id="6.10.20.100">
    <property type="match status" value="1"/>
</dbReference>
<reference evidence="5" key="1">
    <citation type="submission" date="2015-03" db="EMBL/GenBank/DDBJ databases">
        <authorList>
            <person name="Nijsse Bart"/>
        </authorList>
    </citation>
    <scope>NUCLEOTIDE SEQUENCE [LARGE SCALE GENOMIC DNA]</scope>
</reference>